<dbReference type="InterPro" id="IPR036179">
    <property type="entry name" value="Ig-like_dom_sf"/>
</dbReference>
<dbReference type="Gene3D" id="2.60.40.10">
    <property type="entry name" value="Immunoglobulins"/>
    <property type="match status" value="2"/>
</dbReference>
<feature type="transmembrane region" description="Helical" evidence="8">
    <location>
        <begin position="247"/>
        <end position="271"/>
    </location>
</feature>
<keyword evidence="6" id="KW-1015">Disulfide bond</keyword>
<reference evidence="11" key="2">
    <citation type="submission" date="2025-09" db="UniProtKB">
        <authorList>
            <consortium name="Ensembl"/>
        </authorList>
    </citation>
    <scope>IDENTIFICATION</scope>
</reference>
<evidence type="ECO:0000313" key="11">
    <source>
        <dbReference type="Ensembl" id="ENSFHEP00000025034.1"/>
    </source>
</evidence>
<dbReference type="PANTHER" id="PTHR19433:SF127">
    <property type="entry name" value="NITR9"/>
    <property type="match status" value="1"/>
</dbReference>
<evidence type="ECO:0000256" key="6">
    <source>
        <dbReference type="ARBA" id="ARBA00023157"/>
    </source>
</evidence>
<evidence type="ECO:0000259" key="10">
    <source>
        <dbReference type="PROSITE" id="PS50835"/>
    </source>
</evidence>
<sequence length="336" mass="37413">FMLLCLFLFLLFYTGEVISVNNTPAIIQQTGIKTAKVGETVTLSCSCKHDSVTHMFWYQQSLGGKPHMISKRMKQSTEAEISSAYEKRFQVLARSGGSVNDLIITDLLALDSGTYYCVVLRNAVIEFGQGVFLHVKTSPSDTQSSIQQPKLQLLRPGESVNLSCSVYAERCAEEPNLYWLRHEELQPAVMYPSDRHCTSALNGTFNGTYCTSNLELHLVRSSDAGIYHCALASCGVVVFGEGTKVEIVVSLLLVYCLSVALMVFILGLLVLSSLVYKLKLTPLSSCTGEVRHYCLLPEKQAESLHYAALNLKRRDNRQRQEDIENVCVYSGVRSRK</sequence>
<dbReference type="Ensembl" id="ENSFHET00000006280.1">
    <property type="protein sequence ID" value="ENSFHEP00000025034.1"/>
    <property type="gene ID" value="ENSFHEG00000006970.1"/>
</dbReference>
<evidence type="ECO:0000256" key="2">
    <source>
        <dbReference type="ARBA" id="ARBA00022475"/>
    </source>
</evidence>
<dbReference type="GeneTree" id="ENSGT00950000182968"/>
<dbReference type="AlphaFoldDB" id="A0A3Q2QEC0"/>
<comment type="subcellular location">
    <subcellularLocation>
        <location evidence="1">Cell membrane</location>
    </subcellularLocation>
</comment>
<evidence type="ECO:0000256" key="5">
    <source>
        <dbReference type="ARBA" id="ARBA00023136"/>
    </source>
</evidence>
<accession>A0A3Q2QEC0</accession>
<dbReference type="Pfam" id="PF07686">
    <property type="entry name" value="V-set"/>
    <property type="match status" value="2"/>
</dbReference>
<evidence type="ECO:0000256" key="1">
    <source>
        <dbReference type="ARBA" id="ARBA00004236"/>
    </source>
</evidence>
<dbReference type="SMART" id="SM00409">
    <property type="entry name" value="IG"/>
    <property type="match status" value="2"/>
</dbReference>
<evidence type="ECO:0000256" key="4">
    <source>
        <dbReference type="ARBA" id="ARBA00022859"/>
    </source>
</evidence>
<keyword evidence="7" id="KW-0325">Glycoprotein</keyword>
<keyword evidence="8" id="KW-1133">Transmembrane helix</keyword>
<dbReference type="GO" id="GO:0002376">
    <property type="term" value="P:immune system process"/>
    <property type="evidence" value="ECO:0007669"/>
    <property type="project" value="UniProtKB-KW"/>
</dbReference>
<dbReference type="PANTHER" id="PTHR19433">
    <property type="entry name" value="T-CELL RECEPTOR ALPHA CHAIN V REGION-RELATED"/>
    <property type="match status" value="1"/>
</dbReference>
<dbReference type="InterPro" id="IPR007110">
    <property type="entry name" value="Ig-like_dom"/>
</dbReference>
<keyword evidence="5 8" id="KW-0472">Membrane</keyword>
<dbReference type="Proteomes" id="UP000265000">
    <property type="component" value="Unplaced"/>
</dbReference>
<evidence type="ECO:0000256" key="7">
    <source>
        <dbReference type="ARBA" id="ARBA00023180"/>
    </source>
</evidence>
<dbReference type="SUPFAM" id="SSF48726">
    <property type="entry name" value="Immunoglobulin"/>
    <property type="match status" value="2"/>
</dbReference>
<dbReference type="GO" id="GO:0009617">
    <property type="term" value="P:response to bacterium"/>
    <property type="evidence" value="ECO:0007669"/>
    <property type="project" value="TreeGrafter"/>
</dbReference>
<keyword evidence="4" id="KW-0391">Immunity</keyword>
<keyword evidence="2" id="KW-1003">Cell membrane</keyword>
<dbReference type="PROSITE" id="PS50835">
    <property type="entry name" value="IG_LIKE"/>
    <property type="match status" value="2"/>
</dbReference>
<dbReference type="STRING" id="8078.ENSFHEP00000025034"/>
<reference evidence="11" key="1">
    <citation type="submission" date="2025-08" db="UniProtKB">
        <authorList>
            <consortium name="Ensembl"/>
        </authorList>
    </citation>
    <scope>IDENTIFICATION</scope>
</reference>
<feature type="chain" id="PRO_5018750708" description="Ig-like domain-containing protein" evidence="9">
    <location>
        <begin position="20"/>
        <end position="336"/>
    </location>
</feature>
<dbReference type="InterPro" id="IPR003599">
    <property type="entry name" value="Ig_sub"/>
</dbReference>
<evidence type="ECO:0000256" key="9">
    <source>
        <dbReference type="SAM" id="SignalP"/>
    </source>
</evidence>
<keyword evidence="3 9" id="KW-0732">Signal</keyword>
<dbReference type="InterPro" id="IPR013106">
    <property type="entry name" value="Ig_V-set"/>
</dbReference>
<dbReference type="SMART" id="SM00406">
    <property type="entry name" value="IGv"/>
    <property type="match status" value="2"/>
</dbReference>
<organism evidence="11 12">
    <name type="scientific">Fundulus heteroclitus</name>
    <name type="common">Killifish</name>
    <name type="synonym">Mummichog</name>
    <dbReference type="NCBI Taxonomy" id="8078"/>
    <lineage>
        <taxon>Eukaryota</taxon>
        <taxon>Metazoa</taxon>
        <taxon>Chordata</taxon>
        <taxon>Craniata</taxon>
        <taxon>Vertebrata</taxon>
        <taxon>Euteleostomi</taxon>
        <taxon>Actinopterygii</taxon>
        <taxon>Neopterygii</taxon>
        <taxon>Teleostei</taxon>
        <taxon>Neoteleostei</taxon>
        <taxon>Acanthomorphata</taxon>
        <taxon>Ovalentaria</taxon>
        <taxon>Atherinomorphae</taxon>
        <taxon>Cyprinodontiformes</taxon>
        <taxon>Fundulidae</taxon>
        <taxon>Fundulus</taxon>
    </lineage>
</organism>
<keyword evidence="12" id="KW-1185">Reference proteome</keyword>
<dbReference type="GO" id="GO:0005886">
    <property type="term" value="C:plasma membrane"/>
    <property type="evidence" value="ECO:0007669"/>
    <property type="project" value="UniProtKB-SubCell"/>
</dbReference>
<evidence type="ECO:0000256" key="8">
    <source>
        <dbReference type="SAM" id="Phobius"/>
    </source>
</evidence>
<proteinExistence type="predicted"/>
<feature type="domain" description="Ig-like" evidence="10">
    <location>
        <begin position="139"/>
        <end position="250"/>
    </location>
</feature>
<protein>
    <recommendedName>
        <fullName evidence="10">Ig-like domain-containing protein</fullName>
    </recommendedName>
</protein>
<keyword evidence="8" id="KW-0812">Transmembrane</keyword>
<evidence type="ECO:0000256" key="3">
    <source>
        <dbReference type="ARBA" id="ARBA00022729"/>
    </source>
</evidence>
<feature type="signal peptide" evidence="9">
    <location>
        <begin position="1"/>
        <end position="19"/>
    </location>
</feature>
<feature type="domain" description="Ig-like" evidence="10">
    <location>
        <begin position="24"/>
        <end position="119"/>
    </location>
</feature>
<dbReference type="InterPro" id="IPR052051">
    <property type="entry name" value="TCR_complex_component"/>
</dbReference>
<name>A0A3Q2QEC0_FUNHE</name>
<evidence type="ECO:0000313" key="12">
    <source>
        <dbReference type="Proteomes" id="UP000265000"/>
    </source>
</evidence>
<dbReference type="CDD" id="cd00099">
    <property type="entry name" value="IgV"/>
    <property type="match status" value="1"/>
</dbReference>
<dbReference type="InterPro" id="IPR013783">
    <property type="entry name" value="Ig-like_fold"/>
</dbReference>